<dbReference type="EC" id="2.3.2.27" evidence="4"/>
<dbReference type="GeneID" id="108267872"/>
<reference evidence="24" key="2">
    <citation type="submission" date="2025-08" db="UniProtKB">
        <authorList>
            <consortium name="RefSeq"/>
        </authorList>
    </citation>
    <scope>IDENTIFICATION</scope>
    <source>
        <tissue evidence="24">Blood</tissue>
    </source>
</reference>
<evidence type="ECO:0000256" key="3">
    <source>
        <dbReference type="ARBA" id="ARBA00004906"/>
    </source>
</evidence>
<keyword evidence="8" id="KW-0479">Metal-binding</keyword>
<dbReference type="Gene3D" id="3.30.40.10">
    <property type="entry name" value="Zinc/RING finger domain, C3HC4 (zinc finger)"/>
    <property type="match status" value="1"/>
</dbReference>
<dbReference type="GO" id="GO:0008270">
    <property type="term" value="F:zinc ion binding"/>
    <property type="evidence" value="ECO:0007669"/>
    <property type="project" value="UniProtKB-KW"/>
</dbReference>
<dbReference type="PANTHER" id="PTHR46968">
    <property type="entry name" value="E3 UBIQUITIN-PROTEIN LIGASE RNF138"/>
    <property type="match status" value="1"/>
</dbReference>
<evidence type="ECO:0000256" key="9">
    <source>
        <dbReference type="ARBA" id="ARBA00022763"/>
    </source>
</evidence>
<feature type="domain" description="RING-type" evidence="21">
    <location>
        <begin position="50"/>
        <end position="90"/>
    </location>
</feature>
<keyword evidence="10 19" id="KW-0863">Zinc-finger</keyword>
<dbReference type="GO" id="GO:0003697">
    <property type="term" value="F:single-stranded DNA binding"/>
    <property type="evidence" value="ECO:0007669"/>
    <property type="project" value="TreeGrafter"/>
</dbReference>
<feature type="region of interest" description="Disordered" evidence="20">
    <location>
        <begin position="22"/>
        <end position="44"/>
    </location>
</feature>
<keyword evidence="23" id="KW-1185">Reference proteome</keyword>
<dbReference type="InterPro" id="IPR001841">
    <property type="entry name" value="Znf_RING"/>
</dbReference>
<evidence type="ECO:0000256" key="19">
    <source>
        <dbReference type="PROSITE-ProRule" id="PRU00175"/>
    </source>
</evidence>
<evidence type="ECO:0000256" key="14">
    <source>
        <dbReference type="ARBA" id="ARBA00023125"/>
    </source>
</evidence>
<dbReference type="GO" id="GO:0005634">
    <property type="term" value="C:nucleus"/>
    <property type="evidence" value="ECO:0007669"/>
    <property type="project" value="TreeGrafter"/>
</dbReference>
<dbReference type="PROSITE" id="PS50089">
    <property type="entry name" value="ZF_RING_2"/>
    <property type="match status" value="1"/>
</dbReference>
<dbReference type="GO" id="GO:0016055">
    <property type="term" value="P:Wnt signaling pathway"/>
    <property type="evidence" value="ECO:0007669"/>
    <property type="project" value="UniProtKB-KW"/>
</dbReference>
<evidence type="ECO:0000256" key="16">
    <source>
        <dbReference type="ARBA" id="ARBA00039332"/>
    </source>
</evidence>
<keyword evidence="15" id="KW-0234">DNA repair</keyword>
<dbReference type="InterPro" id="IPR034734">
    <property type="entry name" value="ZF_C2HC_RNF"/>
</dbReference>
<dbReference type="GO" id="GO:0035861">
    <property type="term" value="C:site of double-strand break"/>
    <property type="evidence" value="ECO:0007669"/>
    <property type="project" value="TreeGrafter"/>
</dbReference>
<name>A0A9F7THP6_ICTPU</name>
<dbReference type="InterPro" id="IPR008598">
    <property type="entry name" value="Di19_Zn-bd"/>
</dbReference>
<evidence type="ECO:0000256" key="7">
    <source>
        <dbReference type="ARBA" id="ARBA00022687"/>
    </source>
</evidence>
<evidence type="ECO:0000259" key="21">
    <source>
        <dbReference type="PROSITE" id="PS50089"/>
    </source>
</evidence>
<dbReference type="GO" id="GO:0061630">
    <property type="term" value="F:ubiquitin protein ligase activity"/>
    <property type="evidence" value="ECO:0007669"/>
    <property type="project" value="UniProtKB-EC"/>
</dbReference>
<dbReference type="InterPro" id="IPR052498">
    <property type="entry name" value="E3_ubiq-protein_ligase_RNF138"/>
</dbReference>
<sequence>MYWLYWHIIPTSNDCTETELMGNSSGLSMESSEASPTADVGSDAEADYDCPICQEVLKMPIRTKNCQHVFCRSCFQTAVRSQGPQCPLCRSPVSEREHRATDIQQKMREKKGKCRACGKEKLLSKMRLHYRTCRKYIDEFGPIDEPTVPLPVQTPTQPQSSVFIPNIVIPTHSNSAGRVYACPYCSLMDLSDMALVEHCVRQHHQDQTPIVCPICASMPWGIPDYISRNFIGHLVRRHRFSYTTYMNESEDDDVQLFWALQVSVQEV</sequence>
<organism evidence="23 24">
    <name type="scientific">Ictalurus punctatus</name>
    <name type="common">Channel catfish</name>
    <name type="synonym">Silurus punctatus</name>
    <dbReference type="NCBI Taxonomy" id="7998"/>
    <lineage>
        <taxon>Eukaryota</taxon>
        <taxon>Metazoa</taxon>
        <taxon>Chordata</taxon>
        <taxon>Craniata</taxon>
        <taxon>Vertebrata</taxon>
        <taxon>Euteleostomi</taxon>
        <taxon>Actinopterygii</taxon>
        <taxon>Neopterygii</taxon>
        <taxon>Teleostei</taxon>
        <taxon>Ostariophysi</taxon>
        <taxon>Siluriformes</taxon>
        <taxon>Ictaluridae</taxon>
        <taxon>Ictalurus</taxon>
    </lineage>
</organism>
<comment type="catalytic activity">
    <reaction evidence="1">
        <text>S-ubiquitinyl-[E2 ubiquitin-conjugating enzyme]-L-cysteine + [acceptor protein]-L-lysine = [E2 ubiquitin-conjugating enzyme]-L-cysteine + N(6)-ubiquitinyl-[acceptor protein]-L-lysine.</text>
        <dbReference type="EC" id="2.3.2.27"/>
    </reaction>
</comment>
<dbReference type="PROSITE" id="PS51803">
    <property type="entry name" value="ZF_C2HC_RNF"/>
    <property type="match status" value="1"/>
</dbReference>
<dbReference type="Pfam" id="PF18574">
    <property type="entry name" value="zf_C2HC_14"/>
    <property type="match status" value="1"/>
</dbReference>
<dbReference type="OrthoDB" id="7873042at2759"/>
<dbReference type="Proteomes" id="UP000221080">
    <property type="component" value="Chromosome 7"/>
</dbReference>
<evidence type="ECO:0000256" key="5">
    <source>
        <dbReference type="ARBA" id="ARBA00022454"/>
    </source>
</evidence>
<feature type="domain" description="C2HC RNF-type" evidence="22">
    <location>
        <begin position="114"/>
        <end position="133"/>
    </location>
</feature>
<keyword evidence="6" id="KW-0808">Transferase</keyword>
<evidence type="ECO:0000256" key="13">
    <source>
        <dbReference type="ARBA" id="ARBA00022843"/>
    </source>
</evidence>
<evidence type="ECO:0000256" key="6">
    <source>
        <dbReference type="ARBA" id="ARBA00022679"/>
    </source>
</evidence>
<evidence type="ECO:0000256" key="1">
    <source>
        <dbReference type="ARBA" id="ARBA00000900"/>
    </source>
</evidence>
<evidence type="ECO:0000256" key="10">
    <source>
        <dbReference type="ARBA" id="ARBA00022771"/>
    </source>
</evidence>
<keyword evidence="14" id="KW-0238">DNA-binding</keyword>
<gene>
    <name evidence="24" type="primary">LOC108267872</name>
</gene>
<comment type="pathway">
    <text evidence="3">Protein modification; protein ubiquitination.</text>
</comment>
<dbReference type="GO" id="GO:0000724">
    <property type="term" value="P:double-strand break repair via homologous recombination"/>
    <property type="evidence" value="ECO:0007669"/>
    <property type="project" value="TreeGrafter"/>
</dbReference>
<dbReference type="KEGG" id="ipu:108267872"/>
<evidence type="ECO:0000256" key="20">
    <source>
        <dbReference type="SAM" id="MobiDB-lite"/>
    </source>
</evidence>
<reference evidence="23" key="1">
    <citation type="journal article" date="2016" name="Nat. Commun.">
        <title>The channel catfish genome sequence provides insights into the evolution of scale formation in teleosts.</title>
        <authorList>
            <person name="Liu Z."/>
            <person name="Liu S."/>
            <person name="Yao J."/>
            <person name="Bao L."/>
            <person name="Zhang J."/>
            <person name="Li Y."/>
            <person name="Jiang C."/>
            <person name="Sun L."/>
            <person name="Wang R."/>
            <person name="Zhang Y."/>
            <person name="Zhou T."/>
            <person name="Zeng Q."/>
            <person name="Fu Q."/>
            <person name="Gao S."/>
            <person name="Li N."/>
            <person name="Koren S."/>
            <person name="Jiang Y."/>
            <person name="Zimin A."/>
            <person name="Xu P."/>
            <person name="Phillippy A.M."/>
            <person name="Geng X."/>
            <person name="Song L."/>
            <person name="Sun F."/>
            <person name="Li C."/>
            <person name="Wang X."/>
            <person name="Chen A."/>
            <person name="Jin Y."/>
            <person name="Yuan Z."/>
            <person name="Yang Y."/>
            <person name="Tan S."/>
            <person name="Peatman E."/>
            <person name="Lu J."/>
            <person name="Qin Z."/>
            <person name="Dunham R."/>
            <person name="Li Z."/>
            <person name="Sonstegard T."/>
            <person name="Feng J."/>
            <person name="Danzmann R.G."/>
            <person name="Schroeder S."/>
            <person name="Scheffler B."/>
            <person name="Duke M.V."/>
            <person name="Ballard L."/>
            <person name="Kucuktas H."/>
            <person name="Kaltenboeck L."/>
            <person name="Liu H."/>
            <person name="Armbruster J."/>
            <person name="Xie Y."/>
            <person name="Kirby M.L."/>
            <person name="Tian Y."/>
            <person name="Flanagan M.E."/>
            <person name="Mu W."/>
            <person name="Waldbieser G.C."/>
        </authorList>
    </citation>
    <scope>NUCLEOTIDE SEQUENCE [LARGE SCALE GENOMIC DNA]</scope>
    <source>
        <strain evidence="23">SDA103</strain>
    </source>
</reference>
<dbReference type="Pfam" id="PF13923">
    <property type="entry name" value="zf-C3HC4_2"/>
    <property type="match status" value="1"/>
</dbReference>
<evidence type="ECO:0000259" key="22">
    <source>
        <dbReference type="PROSITE" id="PS51803"/>
    </source>
</evidence>
<evidence type="ECO:0000256" key="4">
    <source>
        <dbReference type="ARBA" id="ARBA00012483"/>
    </source>
</evidence>
<evidence type="ECO:0000256" key="8">
    <source>
        <dbReference type="ARBA" id="ARBA00022723"/>
    </source>
</evidence>
<dbReference type="RefSeq" id="XP_053537599.1">
    <property type="nucleotide sequence ID" value="XM_053681624.1"/>
</dbReference>
<dbReference type="Pfam" id="PF05605">
    <property type="entry name" value="zf-Di19"/>
    <property type="match status" value="1"/>
</dbReference>
<keyword evidence="5" id="KW-0158">Chromosome</keyword>
<dbReference type="SMART" id="SM00184">
    <property type="entry name" value="RING"/>
    <property type="match status" value="1"/>
</dbReference>
<evidence type="ECO:0000256" key="2">
    <source>
        <dbReference type="ARBA" id="ARBA00004286"/>
    </source>
</evidence>
<dbReference type="PANTHER" id="PTHR46968:SF2">
    <property type="entry name" value="E3 UBIQUITIN-PROTEIN LIGASE RNF138"/>
    <property type="match status" value="1"/>
</dbReference>
<keyword evidence="12" id="KW-0862">Zinc</keyword>
<evidence type="ECO:0000313" key="23">
    <source>
        <dbReference type="Proteomes" id="UP000221080"/>
    </source>
</evidence>
<keyword evidence="13" id="KW-0832">Ubl conjugation</keyword>
<feature type="compositionally biased region" description="Low complexity" evidence="20">
    <location>
        <begin position="22"/>
        <end position="35"/>
    </location>
</feature>
<dbReference type="SUPFAM" id="SSF57850">
    <property type="entry name" value="RING/U-box"/>
    <property type="match status" value="1"/>
</dbReference>
<keyword evidence="11" id="KW-0833">Ubl conjugation pathway</keyword>
<evidence type="ECO:0000256" key="15">
    <source>
        <dbReference type="ARBA" id="ARBA00023204"/>
    </source>
</evidence>
<evidence type="ECO:0000256" key="12">
    <source>
        <dbReference type="ARBA" id="ARBA00022833"/>
    </source>
</evidence>
<dbReference type="CDD" id="cd16544">
    <property type="entry name" value="RING-HC_RNF138"/>
    <property type="match status" value="1"/>
</dbReference>
<accession>A0A9F7THP6</accession>
<dbReference type="GO" id="GO:0010792">
    <property type="term" value="P:DNA double-strand break processing involved in repair via single-strand annealing"/>
    <property type="evidence" value="ECO:0007669"/>
    <property type="project" value="TreeGrafter"/>
</dbReference>
<keyword evidence="7" id="KW-0879">Wnt signaling pathway</keyword>
<dbReference type="InterPro" id="IPR013083">
    <property type="entry name" value="Znf_RING/FYVE/PHD"/>
</dbReference>
<dbReference type="AlphaFoldDB" id="A0A9F7THP6"/>
<dbReference type="FunFam" id="3.30.40.10:FF:000267">
    <property type="entry name" value="E3 ubiquitin-protein ligase RNF138 isoform X1"/>
    <property type="match status" value="1"/>
</dbReference>
<proteinExistence type="predicted"/>
<keyword evidence="9" id="KW-0227">DNA damage</keyword>
<protein>
    <recommendedName>
        <fullName evidence="16">E3 ubiquitin-protein ligase RNF138</fullName>
        <ecNumber evidence="4">2.3.2.27</ecNumber>
    </recommendedName>
    <alternativeName>
        <fullName evidence="18">RING finger protein 138</fullName>
    </alternativeName>
    <alternativeName>
        <fullName evidence="17">RING-type E3 ubiquitin transferase RNF138</fullName>
    </alternativeName>
</protein>
<evidence type="ECO:0000256" key="11">
    <source>
        <dbReference type="ARBA" id="ARBA00022786"/>
    </source>
</evidence>
<evidence type="ECO:0000256" key="17">
    <source>
        <dbReference type="ARBA" id="ARBA00041476"/>
    </source>
</evidence>
<evidence type="ECO:0000256" key="18">
    <source>
        <dbReference type="ARBA" id="ARBA00041652"/>
    </source>
</evidence>
<evidence type="ECO:0000313" key="24">
    <source>
        <dbReference type="RefSeq" id="XP_053537599.1"/>
    </source>
</evidence>
<comment type="subcellular location">
    <subcellularLocation>
        <location evidence="2">Chromosome</location>
    </subcellularLocation>
</comment>